<dbReference type="GeneID" id="40741332"/>
<dbReference type="EMBL" id="KL584977">
    <property type="protein sequence ID" value="KEQ86881.1"/>
    <property type="molecule type" value="Genomic_DNA"/>
</dbReference>
<dbReference type="Proteomes" id="UP000030706">
    <property type="component" value="Unassembled WGS sequence"/>
</dbReference>
<organism evidence="1 2">
    <name type="scientific">Aureobasidium pullulans EXF-150</name>
    <dbReference type="NCBI Taxonomy" id="1043002"/>
    <lineage>
        <taxon>Eukaryota</taxon>
        <taxon>Fungi</taxon>
        <taxon>Dikarya</taxon>
        <taxon>Ascomycota</taxon>
        <taxon>Pezizomycotina</taxon>
        <taxon>Dothideomycetes</taxon>
        <taxon>Dothideomycetidae</taxon>
        <taxon>Dothideales</taxon>
        <taxon>Saccotheciaceae</taxon>
        <taxon>Aureobasidium</taxon>
    </lineage>
</organism>
<evidence type="ECO:0000313" key="2">
    <source>
        <dbReference type="Proteomes" id="UP000030706"/>
    </source>
</evidence>
<evidence type="ECO:0000313" key="1">
    <source>
        <dbReference type="EMBL" id="KEQ86881.1"/>
    </source>
</evidence>
<accession>A0A074YIZ3</accession>
<gene>
    <name evidence="1" type="ORF">M438DRAFT_158426</name>
</gene>
<keyword evidence="2" id="KW-1185">Reference proteome</keyword>
<reference evidence="1 2" key="1">
    <citation type="journal article" date="2014" name="BMC Genomics">
        <title>Genome sequencing of four Aureobasidium pullulans varieties: biotechnological potential, stress tolerance, and description of new species.</title>
        <authorList>
            <person name="Gostin Ar C."/>
            <person name="Ohm R.A."/>
            <person name="Kogej T."/>
            <person name="Sonjak S."/>
            <person name="Turk M."/>
            <person name="Zajc J."/>
            <person name="Zalar P."/>
            <person name="Grube M."/>
            <person name="Sun H."/>
            <person name="Han J."/>
            <person name="Sharma A."/>
            <person name="Chiniquy J."/>
            <person name="Ngan C.Y."/>
            <person name="Lipzen A."/>
            <person name="Barry K."/>
            <person name="Grigoriev I.V."/>
            <person name="Gunde-Cimerman N."/>
        </authorList>
    </citation>
    <scope>NUCLEOTIDE SEQUENCE [LARGE SCALE GENOMIC DNA]</scope>
    <source>
        <strain evidence="1 2">EXF-150</strain>
    </source>
</reference>
<dbReference type="HOGENOM" id="CLU_1992183_0_0_1"/>
<dbReference type="AlphaFoldDB" id="A0A074YIZ3"/>
<proteinExistence type="predicted"/>
<name>A0A074YIZ3_AURPU</name>
<sequence length="125" mass="13746">MTLKLTYLPFWRLRIACLARQRLAKSHSSLPEHVMLFAALPTGLASGLDLCSCTPCCKAFSCCDKLFRPCLSCPSFACSSSLLRACSAYHTSASLFLNEDGHPRPALRASHRVRINILLSSFQPA</sequence>
<dbReference type="RefSeq" id="XP_029763068.1">
    <property type="nucleotide sequence ID" value="XM_029899026.1"/>
</dbReference>
<protein>
    <submittedName>
        <fullName evidence="1">Uncharacterized protein</fullName>
    </submittedName>
</protein>